<dbReference type="GO" id="GO:0008270">
    <property type="term" value="F:zinc ion binding"/>
    <property type="evidence" value="ECO:0007669"/>
    <property type="project" value="InterPro"/>
</dbReference>
<proteinExistence type="predicted"/>
<sequence length="333" mass="36478">MALARASNPYHSGPLSDHFDGTRFFNPDGSDPKGFGDLLRWQLGGGKAKWPDQVRSPHAPARPEPRVEGAALRITMVGHATLLIQTAGLNILTDPVWSERASPVSFAGPRRVTPPGIGFEDLPKIDLVLLSHNHYDHLDVATLKRLQQAHDPLVITPLGNDAIVRSEVPGMRFATGDWGDVRHAGPLAVHFEPCHHWSARGMNDRSMALWAAFVVEGPAGKLLHVGDTGFDGGRPYRGVREKHGDLRAAILPVGAYEPRWFMKDQHQNPQEAIEGLLLCGARWAVGHHWGTFQLTNEGRDAPPAVLHAALEAKGLGRERFRPLSPGEAWDIPD</sequence>
<dbReference type="GO" id="GO:0005737">
    <property type="term" value="C:cytoplasm"/>
    <property type="evidence" value="ECO:0007669"/>
    <property type="project" value="TreeGrafter"/>
</dbReference>
<dbReference type="SUPFAM" id="SSF56281">
    <property type="entry name" value="Metallo-hydrolase/oxidoreductase"/>
    <property type="match status" value="1"/>
</dbReference>
<dbReference type="AlphaFoldDB" id="A0A317PET1"/>
<reference evidence="2 3" key="1">
    <citation type="submission" date="2018-05" db="EMBL/GenBank/DDBJ databases">
        <title>Genomic Encyclopedia of Type Strains, Phase IV (KMG-IV): sequencing the most valuable type-strain genomes for metagenomic binning, comparative biology and taxonomic classification.</title>
        <authorList>
            <person name="Goeker M."/>
        </authorList>
    </citation>
    <scope>NUCLEOTIDE SEQUENCE [LARGE SCALE GENOMIC DNA]</scope>
    <source>
        <strain evidence="2 3">DSM 16791</strain>
    </source>
</reference>
<comment type="caution">
    <text evidence="2">The sequence shown here is derived from an EMBL/GenBank/DDBJ whole genome shotgun (WGS) entry which is preliminary data.</text>
</comment>
<dbReference type="Pfam" id="PF12706">
    <property type="entry name" value="Lactamase_B_2"/>
    <property type="match status" value="1"/>
</dbReference>
<dbReference type="PANTHER" id="PTHR15032">
    <property type="entry name" value="N-ACYL-PHOSPHATIDYLETHANOLAMINE-HYDROLYZING PHOSPHOLIPASE D"/>
    <property type="match status" value="1"/>
</dbReference>
<dbReference type="EMBL" id="QGTR01000005">
    <property type="protein sequence ID" value="PWV98299.1"/>
    <property type="molecule type" value="Genomic_DNA"/>
</dbReference>
<dbReference type="GO" id="GO:0070290">
    <property type="term" value="F:N-acylphosphatidylethanolamine-specific phospholipase D activity"/>
    <property type="evidence" value="ECO:0007669"/>
    <property type="project" value="InterPro"/>
</dbReference>
<name>A0A317PET1_9HYPH</name>
<organism evidence="2 3">
    <name type="scientific">Hoeflea marina</name>
    <dbReference type="NCBI Taxonomy" id="274592"/>
    <lineage>
        <taxon>Bacteria</taxon>
        <taxon>Pseudomonadati</taxon>
        <taxon>Pseudomonadota</taxon>
        <taxon>Alphaproteobacteria</taxon>
        <taxon>Hyphomicrobiales</taxon>
        <taxon>Rhizobiaceae</taxon>
        <taxon>Hoeflea</taxon>
    </lineage>
</organism>
<evidence type="ECO:0000259" key="1">
    <source>
        <dbReference type="Pfam" id="PF12706"/>
    </source>
</evidence>
<dbReference type="PIRSF" id="PIRSF038896">
    <property type="entry name" value="NAPE-PLD"/>
    <property type="match status" value="1"/>
</dbReference>
<dbReference type="PANTHER" id="PTHR15032:SF4">
    <property type="entry name" value="N-ACYL-PHOSPHATIDYLETHANOLAMINE-HYDROLYZING PHOSPHOLIPASE D"/>
    <property type="match status" value="1"/>
</dbReference>
<keyword evidence="3" id="KW-1185">Reference proteome</keyword>
<dbReference type="InterPro" id="IPR024884">
    <property type="entry name" value="NAPE-PLD"/>
</dbReference>
<dbReference type="InterPro" id="IPR001279">
    <property type="entry name" value="Metallo-B-lactamas"/>
</dbReference>
<accession>A0A317PET1</accession>
<protein>
    <submittedName>
        <fullName evidence="2">L-ascorbate metabolism protein UlaG (Beta-lactamase superfamily)</fullName>
    </submittedName>
</protein>
<evidence type="ECO:0000313" key="2">
    <source>
        <dbReference type="EMBL" id="PWV98299.1"/>
    </source>
</evidence>
<dbReference type="InterPro" id="IPR036866">
    <property type="entry name" value="RibonucZ/Hydroxyglut_hydro"/>
</dbReference>
<feature type="domain" description="Metallo-beta-lactamase" evidence="1">
    <location>
        <begin position="90"/>
        <end position="289"/>
    </location>
</feature>
<dbReference type="Gene3D" id="3.60.15.10">
    <property type="entry name" value="Ribonuclease Z/Hydroxyacylglutathione hydrolase-like"/>
    <property type="match status" value="1"/>
</dbReference>
<dbReference type="Proteomes" id="UP000246352">
    <property type="component" value="Unassembled WGS sequence"/>
</dbReference>
<gene>
    <name evidence="2" type="ORF">DFR52_105281</name>
</gene>
<evidence type="ECO:0000313" key="3">
    <source>
        <dbReference type="Proteomes" id="UP000246352"/>
    </source>
</evidence>